<proteinExistence type="predicted"/>
<feature type="region of interest" description="Disordered" evidence="1">
    <location>
        <begin position="942"/>
        <end position="971"/>
    </location>
</feature>
<feature type="region of interest" description="Disordered" evidence="1">
    <location>
        <begin position="829"/>
        <end position="887"/>
    </location>
</feature>
<feature type="region of interest" description="Disordered" evidence="1">
    <location>
        <begin position="988"/>
        <end position="1020"/>
    </location>
</feature>
<protein>
    <submittedName>
        <fullName evidence="2">Uncharacterized protein</fullName>
    </submittedName>
</protein>
<accession>A0A0S4IID8</accession>
<evidence type="ECO:0000313" key="2">
    <source>
        <dbReference type="EMBL" id="CUE71542.1"/>
    </source>
</evidence>
<feature type="region of interest" description="Disordered" evidence="1">
    <location>
        <begin position="1047"/>
        <end position="1073"/>
    </location>
</feature>
<evidence type="ECO:0000313" key="3">
    <source>
        <dbReference type="Proteomes" id="UP000051952"/>
    </source>
</evidence>
<dbReference type="OMA" id="CARLLAW"/>
<name>A0A0S4IID8_BODSA</name>
<dbReference type="AlphaFoldDB" id="A0A0S4IID8"/>
<keyword evidence="3" id="KW-1185">Reference proteome</keyword>
<evidence type="ECO:0000256" key="1">
    <source>
        <dbReference type="SAM" id="MobiDB-lite"/>
    </source>
</evidence>
<feature type="compositionally biased region" description="Basic and acidic residues" evidence="1">
    <location>
        <begin position="829"/>
        <end position="848"/>
    </location>
</feature>
<feature type="region of interest" description="Disordered" evidence="1">
    <location>
        <begin position="360"/>
        <end position="384"/>
    </location>
</feature>
<reference evidence="3" key="1">
    <citation type="submission" date="2015-09" db="EMBL/GenBank/DDBJ databases">
        <authorList>
            <consortium name="Pathogen Informatics"/>
        </authorList>
    </citation>
    <scope>NUCLEOTIDE SEQUENCE [LARGE SCALE GENOMIC DNA]</scope>
    <source>
        <strain evidence="3">Lake Konstanz</strain>
    </source>
</reference>
<gene>
    <name evidence="2" type="ORF">BSAL_53360</name>
</gene>
<dbReference type="VEuPathDB" id="TriTrypDB:BSAL_53360"/>
<dbReference type="OrthoDB" id="272421at2759"/>
<dbReference type="EMBL" id="CYKH01000110">
    <property type="protein sequence ID" value="CUE71542.1"/>
    <property type="molecule type" value="Genomic_DNA"/>
</dbReference>
<sequence length="1073" mass="121241">MWGGIKHARDYSHHFREWSSSKPLENLRKALFREPRPWYLGFQIDKFNHAIDERTSEKLMRWCTSIVSLESNTARRKEAYHNSHELFALMMNRKKLSDATLAQFFSLCEVGGDVTSAYQWIRLMVDQRSREQASLSPDSHVEVPSSQQPYQLWHYVWLLRIVMRSPNDDVVGEMVQAVREVYETIFSPPSIGVEGEDLRGEETSSDRSVVEHMVCDNFDEALLQRELFSLARKLAPRIQEAELRSWCLRAESSLMISDEVAAATSTEVRSAMKLRHWVFPQLDAQIAPHEENGEISKNTGNNACYQSPPTIENPYLIDSLLSPQFLEKLMSASTSFDVKGVGFWIQAFLEDIAAEKAKISSADQQTKKREHTPTSTNPIPVWRDYRNPSHQEFRKLIIQDQGVPAELYHYLIVALSQTSPRMAVLTKSKMSARGMRTLDLTRAVLIAACKDSFDDQKALLLEQQTDFAMRVQLDIDFETPKVVEVYWKFEYHEFLHLRNGVKRMQDFYVWLMDALNVPDVQRLIAATSDTLIHEEELVAVDEEARDAVYRTLRKRRGAVEVEDALDIITEHCPMLDLALINSFPHFKEYTLADNDEIATTVDELSRRLFSSSSQPRDVYLMDSSFIETSERFFTASNQTGRERAIVIPWFCLNHLVETVDGVGEQSMDAEMGKIQKHERNVAIQRLQQISTMLLQQRAPGYVGPKFIVLHFSECLLAQSISRADFPSLSPETSDDDLMSSILLLLSTISTRTSVSTGEVLLCSDDPQLVEQVTNEETSTIASCLRQVTVLSTPPVEEADGMETQSSAQAVNMVNSVACDFVPNLGDDIVRIPRKDGNASQQRREREQDGGSAVSNVEVPPLPTTNDVQLSADDLFGEDSGPNGDDAKVPQVLQSQVLDTNASSSSSWISMLDGLEADHSTSAASSVASDSGALAVVQFPQGGPIIKDAPREQQLSENNETKENDDDSSLFSEFGVATPDERFEREMRRKPGVGHNELQKRRPSALHRESTQNAGASKRRRLQLARGLSNAVGGRVPFNFRYNVYEANVNDPRNAHLKRSYDEARNKKRVQRDR</sequence>
<organism evidence="2 3">
    <name type="scientific">Bodo saltans</name>
    <name type="common">Flagellated protozoan</name>
    <dbReference type="NCBI Taxonomy" id="75058"/>
    <lineage>
        <taxon>Eukaryota</taxon>
        <taxon>Discoba</taxon>
        <taxon>Euglenozoa</taxon>
        <taxon>Kinetoplastea</taxon>
        <taxon>Metakinetoplastina</taxon>
        <taxon>Eubodonida</taxon>
        <taxon>Bodonidae</taxon>
        <taxon>Bodo</taxon>
    </lineage>
</organism>
<dbReference type="Proteomes" id="UP000051952">
    <property type="component" value="Unassembled WGS sequence"/>
</dbReference>